<evidence type="ECO:0000256" key="2">
    <source>
        <dbReference type="ARBA" id="ARBA00023002"/>
    </source>
</evidence>
<dbReference type="InterPro" id="IPR036291">
    <property type="entry name" value="NAD(P)-bd_dom_sf"/>
</dbReference>
<dbReference type="Pfam" id="PF13561">
    <property type="entry name" value="adh_short_C2"/>
    <property type="match status" value="1"/>
</dbReference>
<reference evidence="3" key="2">
    <citation type="submission" date="2021-08" db="EMBL/GenBank/DDBJ databases">
        <authorList>
            <person name="Tani A."/>
            <person name="Ola A."/>
            <person name="Ogura Y."/>
            <person name="Katsura K."/>
            <person name="Hayashi T."/>
        </authorList>
    </citation>
    <scope>NUCLEOTIDE SEQUENCE</scope>
    <source>
        <strain evidence="3">DSM 17168</strain>
    </source>
</reference>
<evidence type="ECO:0000256" key="1">
    <source>
        <dbReference type="ARBA" id="ARBA00006484"/>
    </source>
</evidence>
<organism evidence="3 4">
    <name type="scientific">Methylobacterium isbiliense</name>
    <dbReference type="NCBI Taxonomy" id="315478"/>
    <lineage>
        <taxon>Bacteria</taxon>
        <taxon>Pseudomonadati</taxon>
        <taxon>Pseudomonadota</taxon>
        <taxon>Alphaproteobacteria</taxon>
        <taxon>Hyphomicrobiales</taxon>
        <taxon>Methylobacteriaceae</taxon>
        <taxon>Methylobacterium</taxon>
    </lineage>
</organism>
<dbReference type="PRINTS" id="PR00081">
    <property type="entry name" value="GDHRDH"/>
</dbReference>
<keyword evidence="4" id="KW-1185">Reference proteome</keyword>
<proteinExistence type="inferred from homology"/>
<dbReference type="RefSeq" id="WP_238233324.1">
    <property type="nucleotide sequence ID" value="NZ_BPQQ01000003.1"/>
</dbReference>
<reference evidence="3" key="1">
    <citation type="journal article" date="2021" name="Front. Microbiol.">
        <title>Comprehensive Comparative Genomics and Phenotyping of Methylobacterium Species.</title>
        <authorList>
            <person name="Alessa O."/>
            <person name="Ogura Y."/>
            <person name="Fujitani Y."/>
            <person name="Takami H."/>
            <person name="Hayashi T."/>
            <person name="Sahin N."/>
            <person name="Tani A."/>
        </authorList>
    </citation>
    <scope>NUCLEOTIDE SEQUENCE</scope>
    <source>
        <strain evidence="3">DSM 17168</strain>
    </source>
</reference>
<evidence type="ECO:0000313" key="4">
    <source>
        <dbReference type="Proteomes" id="UP001055153"/>
    </source>
</evidence>
<dbReference type="PANTHER" id="PTHR43669:SF3">
    <property type="entry name" value="ALCOHOL DEHYDROGENASE, PUTATIVE (AFU_ORTHOLOGUE AFUA_3G03445)-RELATED"/>
    <property type="match status" value="1"/>
</dbReference>
<dbReference type="CDD" id="cd05233">
    <property type="entry name" value="SDR_c"/>
    <property type="match status" value="1"/>
</dbReference>
<dbReference type="PANTHER" id="PTHR43669">
    <property type="entry name" value="5-KETO-D-GLUCONATE 5-REDUCTASE"/>
    <property type="match status" value="1"/>
</dbReference>
<accession>A0ABQ4S7C5</accession>
<dbReference type="Gene3D" id="3.40.50.720">
    <property type="entry name" value="NAD(P)-binding Rossmann-like Domain"/>
    <property type="match status" value="1"/>
</dbReference>
<sequence length="261" mass="26535">MERDEGRGRVALVTGGASGIGLATAGVLAGRGWRVVISDIDAARCREAAGPIGAEAVPFDVVDEAATEAAVAAIETRLGPVEALVANAGLIQPGGRPEDLPLAEFDRIIAVNLRGVYVSCLAAGTRMAGRGRGGIVITGSVTAWRTAPLHAYAPAKAAVVHMAACLAAEWGRSGVRVNAVSPGYVATPPLQAAIDRGQRDPRLLTEAAALGRLVAPEEVGRGVAFLLSDDAAAVTGINLPVDAGWLAGAHLSTYGGMRPAR</sequence>
<dbReference type="SUPFAM" id="SSF51735">
    <property type="entry name" value="NAD(P)-binding Rossmann-fold domains"/>
    <property type="match status" value="1"/>
</dbReference>
<gene>
    <name evidence="3" type="ORF">GMJLKIPL_0281</name>
</gene>
<dbReference type="InterPro" id="IPR002347">
    <property type="entry name" value="SDR_fam"/>
</dbReference>
<dbReference type="EMBL" id="BPQQ01000003">
    <property type="protein sequence ID" value="GJD98374.1"/>
    <property type="molecule type" value="Genomic_DNA"/>
</dbReference>
<name>A0ABQ4S7C5_9HYPH</name>
<evidence type="ECO:0000313" key="3">
    <source>
        <dbReference type="EMBL" id="GJD98374.1"/>
    </source>
</evidence>
<keyword evidence="2" id="KW-0560">Oxidoreductase</keyword>
<comment type="similarity">
    <text evidence="1">Belongs to the short-chain dehydrogenases/reductases (SDR) family.</text>
</comment>
<protein>
    <submittedName>
        <fullName evidence="3">3-beta-hydroxysteroid dehydrogenase</fullName>
    </submittedName>
</protein>
<dbReference type="Proteomes" id="UP001055153">
    <property type="component" value="Unassembled WGS sequence"/>
</dbReference>
<comment type="caution">
    <text evidence="3">The sequence shown here is derived from an EMBL/GenBank/DDBJ whole genome shotgun (WGS) entry which is preliminary data.</text>
</comment>